<dbReference type="Gene3D" id="3.80.10.10">
    <property type="entry name" value="Ribonuclease Inhibitor"/>
    <property type="match status" value="1"/>
</dbReference>
<gene>
    <name evidence="1" type="ORF">KH142_01510</name>
</gene>
<comment type="caution">
    <text evidence="1">The sequence shown here is derived from an EMBL/GenBank/DDBJ whole genome shotgun (WGS) entry which is preliminary data.</text>
</comment>
<reference evidence="1" key="1">
    <citation type="submission" date="2021-02" db="EMBL/GenBank/DDBJ databases">
        <title>Infant gut strain persistence is associated with maternal origin, phylogeny, and functional potential including surface adhesion and iron acquisition.</title>
        <authorList>
            <person name="Lou Y.C."/>
        </authorList>
    </citation>
    <scope>NUCLEOTIDE SEQUENCE</scope>
    <source>
        <strain evidence="1">L2_039_000G1_dasL2_039_000G1_concoct_11</strain>
    </source>
</reference>
<accession>A0A943UZV1</accession>
<sequence length="653" mass="69844">MTCDFLVFHDDDTDIADLVRDCAARPRHLRASEADVRDAARAREGEVWSPQLLPYEEWVSSARAGGRAPANEMLPAQEIGLIYSGARSMGIEREELDAVLDAATAGSALARPESSAVLDRRMIEADGGEFGLRDAIAVRREDDGYALVGFDLKRFARAIGSDHVAAVLPASVEGVPIVRITAEAFARRFVQGVGVRLLVVPDTVKRIDAAAFSAVSAGCIHLGASVEHLGDQPCDLAGVSPRLGSRVYSVDARNARYASVDGSLFENGGARLLFAAPPYAERVVVPDGVEEIGPAALCAGCASPSVVHAPASLCKAASKEWDDAVWVCAQGAPVASSLHARGVRLAGERMVERDGCFYDFDEDGAVLVAGPAAPKSVSQRFAEAAAVRHAGMGSISPSAAIKAPAPPARPSLILPEEIDGVPLVRIGVRALPYAPATLAIPRTVRVIERDNACRGTERAVLSEGIASIGEHCFCSRKFSTPVSIPRSVVHIGQGCFEYALCRLAHTGSIVHVSADQLLSCFCDADGHDGVPFDFDAYDELLLSGKNLPDRLGALVHRVADPHAPAPGILRALVERLYEREDEARRRIARDGERKEIEALLAAGFIDDESFDEQIELLRSCNRADCVLFLMEEHRRRKGAASGPKTSSRDRFAL</sequence>
<evidence type="ECO:0000313" key="1">
    <source>
        <dbReference type="EMBL" id="MBS6940160.1"/>
    </source>
</evidence>
<organism evidence="1 2">
    <name type="scientific">Slackia piriformis</name>
    <dbReference type="NCBI Taxonomy" id="626934"/>
    <lineage>
        <taxon>Bacteria</taxon>
        <taxon>Bacillati</taxon>
        <taxon>Actinomycetota</taxon>
        <taxon>Coriobacteriia</taxon>
        <taxon>Eggerthellales</taxon>
        <taxon>Eggerthellaceae</taxon>
        <taxon>Slackia</taxon>
    </lineage>
</organism>
<evidence type="ECO:0000313" key="2">
    <source>
        <dbReference type="Proteomes" id="UP000727506"/>
    </source>
</evidence>
<proteinExistence type="predicted"/>
<dbReference type="Proteomes" id="UP000727506">
    <property type="component" value="Unassembled WGS sequence"/>
</dbReference>
<name>A0A943UZV1_9ACTN</name>
<dbReference type="InterPro" id="IPR032675">
    <property type="entry name" value="LRR_dom_sf"/>
</dbReference>
<dbReference type="AlphaFoldDB" id="A0A943UZV1"/>
<dbReference type="EMBL" id="JAGZSV010000013">
    <property type="protein sequence ID" value="MBS6940160.1"/>
    <property type="molecule type" value="Genomic_DNA"/>
</dbReference>
<protein>
    <submittedName>
        <fullName evidence="1">Uncharacterized protein</fullName>
    </submittedName>
</protein>